<evidence type="ECO:0000313" key="2">
    <source>
        <dbReference type="Proteomes" id="UP000606600"/>
    </source>
</evidence>
<sequence length="108" mass="12246">MMKISAFKYLLVFVCLFSILERTGIANGLIIDVPKHQAAWQHHQDSDDDGAEPNQTKEVDLKEYWAITHSSISLPLLDDCGQITYHQERSSHHLGWISPVPTPPPNRV</sequence>
<comment type="caution">
    <text evidence="1">The sequence shown here is derived from an EMBL/GenBank/DDBJ whole genome shotgun (WGS) entry which is preliminary data.</text>
</comment>
<keyword evidence="2" id="KW-1185">Reference proteome</keyword>
<dbReference type="Proteomes" id="UP000606600">
    <property type="component" value="Unassembled WGS sequence"/>
</dbReference>
<evidence type="ECO:0000313" key="1">
    <source>
        <dbReference type="EMBL" id="MBD1364009.1"/>
    </source>
</evidence>
<protein>
    <submittedName>
        <fullName evidence="1">Uncharacterized protein</fullName>
    </submittedName>
</protein>
<dbReference type="EMBL" id="JACWMY010000004">
    <property type="protein sequence ID" value="MBD1364009.1"/>
    <property type="molecule type" value="Genomic_DNA"/>
</dbReference>
<gene>
    <name evidence="1" type="ORF">IDJ77_09330</name>
</gene>
<name>A0ABR7WRK6_9SPHI</name>
<proteinExistence type="predicted"/>
<accession>A0ABR7WRK6</accession>
<dbReference type="RefSeq" id="WP_191188676.1">
    <property type="nucleotide sequence ID" value="NZ_JACWMY010000004.1"/>
</dbReference>
<reference evidence="1 2" key="1">
    <citation type="submission" date="2020-09" db="EMBL/GenBank/DDBJ databases">
        <title>Novel species of Mucilaginibacter isolated from a glacier on the Tibetan Plateau.</title>
        <authorList>
            <person name="Liu Q."/>
            <person name="Xin Y.-H."/>
        </authorList>
    </citation>
    <scope>NUCLEOTIDE SEQUENCE [LARGE SCALE GENOMIC DNA]</scope>
    <source>
        <strain evidence="1 2">ZT4R22</strain>
    </source>
</reference>
<organism evidence="1 2">
    <name type="scientific">Mucilaginibacter pankratovii</name>
    <dbReference type="NCBI Taxonomy" id="2772110"/>
    <lineage>
        <taxon>Bacteria</taxon>
        <taxon>Pseudomonadati</taxon>
        <taxon>Bacteroidota</taxon>
        <taxon>Sphingobacteriia</taxon>
        <taxon>Sphingobacteriales</taxon>
        <taxon>Sphingobacteriaceae</taxon>
        <taxon>Mucilaginibacter</taxon>
    </lineage>
</organism>